<name>K6D6F4_SCHAZ</name>
<dbReference type="InterPro" id="IPR001387">
    <property type="entry name" value="Cro/C1-type_HTH"/>
</dbReference>
<feature type="domain" description="HTH cro/C1-type" evidence="1">
    <location>
        <begin position="6"/>
        <end position="60"/>
    </location>
</feature>
<sequence length="67" mass="8033">MLIPKIEEIVKKRGYMKKFVAEQIDMSPQQFNNLIKGKNFTTTEKLFKLAKFLDVRVDDLYEYNEED</sequence>
<dbReference type="PATRIC" id="fig|1131731.3.peg.1290"/>
<evidence type="ECO:0000259" key="1">
    <source>
        <dbReference type="PROSITE" id="PS50943"/>
    </source>
</evidence>
<dbReference type="EMBL" id="AJLR01000042">
    <property type="protein sequence ID" value="EKN68087.1"/>
    <property type="molecule type" value="Genomic_DNA"/>
</dbReference>
<dbReference type="CDD" id="cd00093">
    <property type="entry name" value="HTH_XRE"/>
    <property type="match status" value="1"/>
</dbReference>
<dbReference type="SMART" id="SM00530">
    <property type="entry name" value="HTH_XRE"/>
    <property type="match status" value="1"/>
</dbReference>
<reference evidence="2 3" key="1">
    <citation type="journal article" date="2012" name="Front. Microbiol.">
        <title>Redundancy and modularity in membrane-associated dissimilatory nitrate reduction in Bacillus.</title>
        <authorList>
            <person name="Heylen K."/>
            <person name="Keltjens J."/>
        </authorList>
    </citation>
    <scope>NUCLEOTIDE SEQUENCE [LARGE SCALE GENOMIC DNA]</scope>
    <source>
        <strain evidence="2 3">LMG 9581</strain>
    </source>
</reference>
<dbReference type="STRING" id="1131731.BAZO_06204"/>
<evidence type="ECO:0000313" key="3">
    <source>
        <dbReference type="Proteomes" id="UP000006315"/>
    </source>
</evidence>
<comment type="caution">
    <text evidence="2">The sequence shown here is derived from an EMBL/GenBank/DDBJ whole genome shotgun (WGS) entry which is preliminary data.</text>
</comment>
<dbReference type="GO" id="GO:0003677">
    <property type="term" value="F:DNA binding"/>
    <property type="evidence" value="ECO:0007669"/>
    <property type="project" value="InterPro"/>
</dbReference>
<dbReference type="Proteomes" id="UP000006315">
    <property type="component" value="Unassembled WGS sequence"/>
</dbReference>
<dbReference type="PROSITE" id="PS50943">
    <property type="entry name" value="HTH_CROC1"/>
    <property type="match status" value="1"/>
</dbReference>
<dbReference type="Pfam" id="PF13443">
    <property type="entry name" value="HTH_26"/>
    <property type="match status" value="1"/>
</dbReference>
<dbReference type="SUPFAM" id="SSF47413">
    <property type="entry name" value="lambda repressor-like DNA-binding domains"/>
    <property type="match status" value="1"/>
</dbReference>
<gene>
    <name evidence="2" type="ORF">BAZO_06204</name>
</gene>
<proteinExistence type="predicted"/>
<protein>
    <submittedName>
        <fullName evidence="2">Helix-turn-helix domain-containing protein</fullName>
    </submittedName>
</protein>
<dbReference type="Gene3D" id="1.10.260.40">
    <property type="entry name" value="lambda repressor-like DNA-binding domains"/>
    <property type="match status" value="1"/>
</dbReference>
<dbReference type="AlphaFoldDB" id="K6D6F4"/>
<dbReference type="RefSeq" id="WP_003330462.1">
    <property type="nucleotide sequence ID" value="NZ_AJLR01000042.1"/>
</dbReference>
<evidence type="ECO:0000313" key="2">
    <source>
        <dbReference type="EMBL" id="EKN68087.1"/>
    </source>
</evidence>
<accession>K6D6F4</accession>
<keyword evidence="3" id="KW-1185">Reference proteome</keyword>
<dbReference type="InterPro" id="IPR010982">
    <property type="entry name" value="Lambda_DNA-bd_dom_sf"/>
</dbReference>
<organism evidence="2 3">
    <name type="scientific">Schinkia azotoformans LMG 9581</name>
    <dbReference type="NCBI Taxonomy" id="1131731"/>
    <lineage>
        <taxon>Bacteria</taxon>
        <taxon>Bacillati</taxon>
        <taxon>Bacillota</taxon>
        <taxon>Bacilli</taxon>
        <taxon>Bacillales</taxon>
        <taxon>Bacillaceae</taxon>
        <taxon>Calidifontibacillus/Schinkia group</taxon>
        <taxon>Schinkia</taxon>
    </lineage>
</organism>